<dbReference type="PANTHER" id="PTHR24567:SF26">
    <property type="entry name" value="REGULATORY PROTEIN YEIL"/>
    <property type="match status" value="1"/>
</dbReference>
<dbReference type="SUPFAM" id="SSF46785">
    <property type="entry name" value="Winged helix' DNA-binding domain"/>
    <property type="match status" value="1"/>
</dbReference>
<evidence type="ECO:0000259" key="4">
    <source>
        <dbReference type="PROSITE" id="PS50042"/>
    </source>
</evidence>
<proteinExistence type="predicted"/>
<keyword evidence="2" id="KW-0238">DNA-binding</keyword>
<sequence length="200" mass="21945">MVAVPCGYHLLRQGSRLNEVFIVRTGRLRVVMVSRSGWEVACSECRPGDCFGALGPSPGRSVAASVVAMENSVVWRMKACEFHTLATLSPAVAMAALSQMAERLELAFQQCFETTALSVRARIANSLLRSARLEDGRYVIDPVPTHADLALRIGSKREVVSRELARMHELGIIARCRPRIIVTQPSRLAALTEFPEGMIP</sequence>
<dbReference type="SUPFAM" id="SSF51206">
    <property type="entry name" value="cAMP-binding domain-like"/>
    <property type="match status" value="1"/>
</dbReference>
<dbReference type="Proteomes" id="UP001595704">
    <property type="component" value="Unassembled WGS sequence"/>
</dbReference>
<dbReference type="PROSITE" id="PS51063">
    <property type="entry name" value="HTH_CRP_2"/>
    <property type="match status" value="1"/>
</dbReference>
<evidence type="ECO:0000256" key="1">
    <source>
        <dbReference type="ARBA" id="ARBA00023015"/>
    </source>
</evidence>
<dbReference type="PANTHER" id="PTHR24567">
    <property type="entry name" value="CRP FAMILY TRANSCRIPTIONAL REGULATORY PROTEIN"/>
    <property type="match status" value="1"/>
</dbReference>
<evidence type="ECO:0000256" key="3">
    <source>
        <dbReference type="ARBA" id="ARBA00023163"/>
    </source>
</evidence>
<dbReference type="InterPro" id="IPR036390">
    <property type="entry name" value="WH_DNA-bd_sf"/>
</dbReference>
<dbReference type="RefSeq" id="WP_363317724.1">
    <property type="nucleotide sequence ID" value="NZ_BNCG01000052.1"/>
</dbReference>
<comment type="caution">
    <text evidence="6">The sequence shown here is derived from an EMBL/GenBank/DDBJ whole genome shotgun (WGS) entry which is preliminary data.</text>
</comment>
<evidence type="ECO:0000259" key="5">
    <source>
        <dbReference type="PROSITE" id="PS51063"/>
    </source>
</evidence>
<dbReference type="InterPro" id="IPR012318">
    <property type="entry name" value="HTH_CRP"/>
</dbReference>
<gene>
    <name evidence="6" type="ORF">ACFONL_19490</name>
</gene>
<organism evidence="6 7">
    <name type="scientific">Camelimonas fluminis</name>
    <dbReference type="NCBI Taxonomy" id="1576911"/>
    <lineage>
        <taxon>Bacteria</taxon>
        <taxon>Pseudomonadati</taxon>
        <taxon>Pseudomonadota</taxon>
        <taxon>Alphaproteobacteria</taxon>
        <taxon>Hyphomicrobiales</taxon>
        <taxon>Chelatococcaceae</taxon>
        <taxon>Camelimonas</taxon>
    </lineage>
</organism>
<reference evidence="7" key="1">
    <citation type="journal article" date="2019" name="Int. J. Syst. Evol. Microbiol.">
        <title>The Global Catalogue of Microorganisms (GCM) 10K type strain sequencing project: providing services to taxonomists for standard genome sequencing and annotation.</title>
        <authorList>
            <consortium name="The Broad Institute Genomics Platform"/>
            <consortium name="The Broad Institute Genome Sequencing Center for Infectious Disease"/>
            <person name="Wu L."/>
            <person name="Ma J."/>
        </authorList>
    </citation>
    <scope>NUCLEOTIDE SEQUENCE [LARGE SCALE GENOMIC DNA]</scope>
    <source>
        <strain evidence="7">KCTC 42282</strain>
    </source>
</reference>
<dbReference type="Pfam" id="PF00027">
    <property type="entry name" value="cNMP_binding"/>
    <property type="match status" value="1"/>
</dbReference>
<evidence type="ECO:0000313" key="6">
    <source>
        <dbReference type="EMBL" id="MFC3639526.1"/>
    </source>
</evidence>
<keyword evidence="7" id="KW-1185">Reference proteome</keyword>
<dbReference type="PROSITE" id="PS50042">
    <property type="entry name" value="CNMP_BINDING_3"/>
    <property type="match status" value="1"/>
</dbReference>
<name>A0ABV7ULC4_9HYPH</name>
<accession>A0ABV7ULC4</accession>
<protein>
    <submittedName>
        <fullName evidence="6">Crp/Fnr family transcriptional regulator</fullName>
    </submittedName>
</protein>
<feature type="domain" description="Cyclic nucleotide-binding" evidence="4">
    <location>
        <begin position="1"/>
        <end position="103"/>
    </location>
</feature>
<dbReference type="InterPro" id="IPR000595">
    <property type="entry name" value="cNMP-bd_dom"/>
</dbReference>
<dbReference type="EMBL" id="JBHRYC010000096">
    <property type="protein sequence ID" value="MFC3639526.1"/>
    <property type="molecule type" value="Genomic_DNA"/>
</dbReference>
<dbReference type="Gene3D" id="2.60.120.10">
    <property type="entry name" value="Jelly Rolls"/>
    <property type="match status" value="1"/>
</dbReference>
<keyword evidence="3" id="KW-0804">Transcription</keyword>
<feature type="domain" description="HTH crp-type" evidence="5">
    <location>
        <begin position="117"/>
        <end position="186"/>
    </location>
</feature>
<evidence type="ECO:0000313" key="7">
    <source>
        <dbReference type="Proteomes" id="UP001595704"/>
    </source>
</evidence>
<dbReference type="InterPro" id="IPR014710">
    <property type="entry name" value="RmlC-like_jellyroll"/>
</dbReference>
<dbReference type="InterPro" id="IPR050397">
    <property type="entry name" value="Env_Response_Regulators"/>
</dbReference>
<keyword evidence="1" id="KW-0805">Transcription regulation</keyword>
<evidence type="ECO:0000256" key="2">
    <source>
        <dbReference type="ARBA" id="ARBA00023125"/>
    </source>
</evidence>
<dbReference type="InterPro" id="IPR018490">
    <property type="entry name" value="cNMP-bd_dom_sf"/>
</dbReference>
<dbReference type="Pfam" id="PF13545">
    <property type="entry name" value="HTH_Crp_2"/>
    <property type="match status" value="1"/>
</dbReference>
<dbReference type="CDD" id="cd00038">
    <property type="entry name" value="CAP_ED"/>
    <property type="match status" value="1"/>
</dbReference>